<sequence>MTAFSEEDVISRLHKVVDPCSAATKVPLSIVEMGMVESVEIESGQVTIALRMTSPLCHALPYFEMEIARVLADVSGIVGVSCTFDHGGNWQPDHMTAGAQRKLADQREFVRDRADGKTHTGFRVLKPVEAVKSLKVI</sequence>
<dbReference type="InterPro" id="IPR034904">
    <property type="entry name" value="FSCA_dom_sf"/>
</dbReference>
<proteinExistence type="predicted"/>
<dbReference type="Proteomes" id="UP000325273">
    <property type="component" value="Unassembled WGS sequence"/>
</dbReference>
<dbReference type="SUPFAM" id="SSF117916">
    <property type="entry name" value="Fe-S cluster assembly (FSCA) domain-like"/>
    <property type="match status" value="1"/>
</dbReference>
<dbReference type="Pfam" id="PF01883">
    <property type="entry name" value="FeS_assembly_P"/>
    <property type="match status" value="1"/>
</dbReference>
<comment type="caution">
    <text evidence="2">The sequence shown here is derived from an EMBL/GenBank/DDBJ whole genome shotgun (WGS) entry which is preliminary data.</text>
</comment>
<dbReference type="AlphaFoldDB" id="A0A5B0G5X6"/>
<dbReference type="RefSeq" id="WP_149676760.1">
    <property type="nucleotide sequence ID" value="NZ_VTUZ01000088.1"/>
</dbReference>
<feature type="domain" description="MIP18 family-like" evidence="1">
    <location>
        <begin position="6"/>
        <end position="81"/>
    </location>
</feature>
<dbReference type="InterPro" id="IPR002744">
    <property type="entry name" value="MIP18-like"/>
</dbReference>
<accession>A0A5B0G5X6</accession>
<gene>
    <name evidence="2" type="ORF">FVF58_49465</name>
</gene>
<evidence type="ECO:0000313" key="2">
    <source>
        <dbReference type="EMBL" id="KAA0997420.1"/>
    </source>
</evidence>
<organism evidence="2 3">
    <name type="scientific">Paraburkholderia panacisoli</name>
    <dbReference type="NCBI Taxonomy" id="2603818"/>
    <lineage>
        <taxon>Bacteria</taxon>
        <taxon>Pseudomonadati</taxon>
        <taxon>Pseudomonadota</taxon>
        <taxon>Betaproteobacteria</taxon>
        <taxon>Burkholderiales</taxon>
        <taxon>Burkholderiaceae</taxon>
        <taxon>Paraburkholderia</taxon>
    </lineage>
</organism>
<dbReference type="PANTHER" id="PTHR42831">
    <property type="entry name" value="FE-S PROTEIN MATURATION AUXILIARY FACTOR YITW"/>
    <property type="match status" value="1"/>
</dbReference>
<dbReference type="EMBL" id="VTUZ01000088">
    <property type="protein sequence ID" value="KAA0997420.1"/>
    <property type="molecule type" value="Genomic_DNA"/>
</dbReference>
<name>A0A5B0G5X6_9BURK</name>
<reference evidence="2 3" key="1">
    <citation type="submission" date="2019-08" db="EMBL/GenBank/DDBJ databases">
        <title>Paraburkholderia sp. DCY113.</title>
        <authorList>
            <person name="Kang J."/>
        </authorList>
    </citation>
    <scope>NUCLEOTIDE SEQUENCE [LARGE SCALE GENOMIC DNA]</scope>
    <source>
        <strain evidence="2 3">DCY113</strain>
    </source>
</reference>
<dbReference type="InterPro" id="IPR052339">
    <property type="entry name" value="Fe-S_Maturation_MIP18"/>
</dbReference>
<keyword evidence="3" id="KW-1185">Reference proteome</keyword>
<evidence type="ECO:0000259" key="1">
    <source>
        <dbReference type="Pfam" id="PF01883"/>
    </source>
</evidence>
<dbReference type="Gene3D" id="3.30.300.130">
    <property type="entry name" value="Fe-S cluster assembly (FSCA)"/>
    <property type="match status" value="1"/>
</dbReference>
<dbReference type="PANTHER" id="PTHR42831:SF1">
    <property type="entry name" value="FE-S PROTEIN MATURATION AUXILIARY FACTOR YITW"/>
    <property type="match status" value="1"/>
</dbReference>
<protein>
    <submittedName>
        <fullName evidence="2">DUF59 domain-containing protein</fullName>
    </submittedName>
</protein>
<evidence type="ECO:0000313" key="3">
    <source>
        <dbReference type="Proteomes" id="UP000325273"/>
    </source>
</evidence>